<gene>
    <name evidence="4" type="ORF">UABAM_02078</name>
</gene>
<dbReference type="PROSITE" id="PS50005">
    <property type="entry name" value="TPR"/>
    <property type="match status" value="1"/>
</dbReference>
<proteinExistence type="predicted"/>
<dbReference type="GO" id="GO:0016715">
    <property type="term" value="F:oxidoreductase activity, acting on paired donors, with incorporation or reduction of molecular oxygen, reduced ascorbate as one donor, and incorporation of one atom of oxygen"/>
    <property type="evidence" value="ECO:0007669"/>
    <property type="project" value="InterPro"/>
</dbReference>
<feature type="domain" description="Alkyl hydroperoxide reductase subunit C/ Thiol specific antioxidant" evidence="3">
    <location>
        <begin position="43"/>
        <end position="140"/>
    </location>
</feature>
<dbReference type="Pfam" id="PF00578">
    <property type="entry name" value="AhpC-TSA"/>
    <property type="match status" value="1"/>
</dbReference>
<organism evidence="4 5">
    <name type="scientific">Uabimicrobium amorphum</name>
    <dbReference type="NCBI Taxonomy" id="2596890"/>
    <lineage>
        <taxon>Bacteria</taxon>
        <taxon>Pseudomonadati</taxon>
        <taxon>Planctomycetota</taxon>
        <taxon>Candidatus Uabimicrobiia</taxon>
        <taxon>Candidatus Uabimicrobiales</taxon>
        <taxon>Candidatus Uabimicrobiaceae</taxon>
        <taxon>Candidatus Uabimicrobium</taxon>
    </lineage>
</organism>
<dbReference type="EMBL" id="AP019860">
    <property type="protein sequence ID" value="BBM83725.1"/>
    <property type="molecule type" value="Genomic_DNA"/>
</dbReference>
<keyword evidence="5" id="KW-1185">Reference proteome</keyword>
<dbReference type="Gene3D" id="3.40.30.10">
    <property type="entry name" value="Glutaredoxin"/>
    <property type="match status" value="1"/>
</dbReference>
<dbReference type="SUPFAM" id="SSF52833">
    <property type="entry name" value="Thioredoxin-like"/>
    <property type="match status" value="1"/>
</dbReference>
<feature type="repeat" description="TPR" evidence="2">
    <location>
        <begin position="750"/>
        <end position="783"/>
    </location>
</feature>
<dbReference type="InterPro" id="IPR036939">
    <property type="entry name" value="Cu2_ascorb_mOase_N_sf"/>
</dbReference>
<evidence type="ECO:0000256" key="2">
    <source>
        <dbReference type="PROSITE-ProRule" id="PRU00339"/>
    </source>
</evidence>
<dbReference type="InterPro" id="IPR036249">
    <property type="entry name" value="Thioredoxin-like_sf"/>
</dbReference>
<dbReference type="KEGG" id="uam:UABAM_02078"/>
<name>A0A5S9INC6_UABAM</name>
<dbReference type="InterPro" id="IPR019734">
    <property type="entry name" value="TPR_rpt"/>
</dbReference>
<dbReference type="SMART" id="SM00028">
    <property type="entry name" value="TPR"/>
    <property type="match status" value="1"/>
</dbReference>
<dbReference type="Gene3D" id="1.25.40.10">
    <property type="entry name" value="Tetratricopeptide repeat domain"/>
    <property type="match status" value="1"/>
</dbReference>
<dbReference type="Gene3D" id="2.60.120.230">
    <property type="match status" value="1"/>
</dbReference>
<dbReference type="InterPro" id="IPR011990">
    <property type="entry name" value="TPR-like_helical_dom_sf"/>
</dbReference>
<sequence>MYHRMTCFFICVLLVVSTYSDEANIIGTRAVDTSGNVYKLGFEKGLGPVAFVFLDTGCPISNRYAPQLNSIFDDSRSKGLSFYGIISDPYTSLTESSRFREKYKLRFPILFDSVGDLAEKLQPKTVPEAFVVNKQDIVAYRGRIDNRFSAVGKRSPKVTSHDLSEAIRSVAKTGMSSVKNTQAIGCIFEAWEGELEEVTYTRNIEPILRANCIECHQPQGIAPFSLTTYKDTKRRARMVSYVTRNRIMPPWRAKAGHGNFRDEHILGDRQIAMLKKWAKSGRKKGAPQDAMPEVKTTAQKWRLGKPDKVITMPQEFSVPAEGEDIYRYFVIPNVFQEDQIITGLDFRPGDPQVVHHVIYYADYSGKARKADDNDPKPGFSVFGTGGFMEANNEAYPLGGWAPGGAPYTLPPGYGIYLPKGQDIVLEIHYHLTGKATTDKSSLAVYFAKKPVDKFVDGIMMGTQNVDIPANKSDYWRHVSMEVPADMQLLDISPHMHYIGKEAKAVVTFPDGKKQSLLYVDDWDIRWQSNYVFREPVKIPAGSRIDTWFRYDNSADNAANPHSPPKNIKWGWQSNDEMCEMYFTIIAADKDKAKIQRAAYASWLRSADPNAQKSTMTTEEIIDKLTTVSSWSAKGEKVFEMALTSPQAEKIITLMSQRASKSNSANIYSNYGALLAIMMFYSTDESEQYALWMEADKAFNKALKLDPTHWDTRLSKAVIYIYSEDSGLQKQAQKLLLDLQAKNNNSDARYAKVYLYLGNLYELQGKKAAAQKTWKQGLQLYPKDEELQKKAAYR</sequence>
<dbReference type="OrthoDB" id="9788721at2"/>
<dbReference type="Proteomes" id="UP000326354">
    <property type="component" value="Chromosome"/>
</dbReference>
<evidence type="ECO:0000259" key="3">
    <source>
        <dbReference type="Pfam" id="PF00578"/>
    </source>
</evidence>
<dbReference type="SUPFAM" id="SSF48452">
    <property type="entry name" value="TPR-like"/>
    <property type="match status" value="1"/>
</dbReference>
<dbReference type="InterPro" id="IPR000866">
    <property type="entry name" value="AhpC/TSA"/>
</dbReference>
<evidence type="ECO:0000313" key="4">
    <source>
        <dbReference type="EMBL" id="BBM83725.1"/>
    </source>
</evidence>
<dbReference type="PANTHER" id="PTHR43640:SF1">
    <property type="entry name" value="THIOREDOXIN-DEPENDENT PEROXIREDOXIN"/>
    <property type="match status" value="1"/>
</dbReference>
<keyword evidence="1" id="KW-1015">Disulfide bond</keyword>
<dbReference type="AlphaFoldDB" id="A0A5S9INC6"/>
<dbReference type="GO" id="GO:0005507">
    <property type="term" value="F:copper ion binding"/>
    <property type="evidence" value="ECO:0007669"/>
    <property type="project" value="InterPro"/>
</dbReference>
<dbReference type="InterPro" id="IPR014784">
    <property type="entry name" value="Cu2_ascorb_mOase-like_C"/>
</dbReference>
<evidence type="ECO:0000256" key="1">
    <source>
        <dbReference type="ARBA" id="ARBA00023157"/>
    </source>
</evidence>
<dbReference type="SUPFAM" id="SSF49742">
    <property type="entry name" value="PHM/PNGase F"/>
    <property type="match status" value="2"/>
</dbReference>
<keyword evidence="2" id="KW-0802">TPR repeat</keyword>
<dbReference type="InterPro" id="IPR047262">
    <property type="entry name" value="PRX-like1"/>
</dbReference>
<dbReference type="InterPro" id="IPR008977">
    <property type="entry name" value="PHM/PNGase_F_dom_sf"/>
</dbReference>
<accession>A0A5S9INC6</accession>
<protein>
    <submittedName>
        <fullName evidence="4">Thioredoxin family protein</fullName>
    </submittedName>
</protein>
<dbReference type="PANTHER" id="PTHR43640">
    <property type="entry name" value="OS07G0260300 PROTEIN"/>
    <property type="match status" value="1"/>
</dbReference>
<reference evidence="4 5" key="1">
    <citation type="submission" date="2019-08" db="EMBL/GenBank/DDBJ databases">
        <title>Complete genome sequence of Candidatus Uab amorphum.</title>
        <authorList>
            <person name="Shiratori T."/>
            <person name="Suzuki S."/>
            <person name="Kakizawa Y."/>
            <person name="Ishida K."/>
        </authorList>
    </citation>
    <scope>NUCLEOTIDE SEQUENCE [LARGE SCALE GENOMIC DNA]</scope>
    <source>
        <strain evidence="4 5">SRT547</strain>
    </source>
</reference>
<dbReference type="RefSeq" id="WP_151967913.1">
    <property type="nucleotide sequence ID" value="NZ_AP019860.1"/>
</dbReference>
<evidence type="ECO:0000313" key="5">
    <source>
        <dbReference type="Proteomes" id="UP000326354"/>
    </source>
</evidence>
<dbReference type="Gene3D" id="2.60.120.310">
    <property type="entry name" value="Copper type II, ascorbate-dependent monooxygenase, N-terminal domain"/>
    <property type="match status" value="1"/>
</dbReference>
<dbReference type="GO" id="GO:0016209">
    <property type="term" value="F:antioxidant activity"/>
    <property type="evidence" value="ECO:0007669"/>
    <property type="project" value="InterPro"/>
</dbReference>